<proteinExistence type="predicted"/>
<comment type="caution">
    <text evidence="1">The sequence shown here is derived from an EMBL/GenBank/DDBJ whole genome shotgun (WGS) entry which is preliminary data.</text>
</comment>
<organism evidence="1 2">
    <name type="scientific">Paramecium sonneborni</name>
    <dbReference type="NCBI Taxonomy" id="65129"/>
    <lineage>
        <taxon>Eukaryota</taxon>
        <taxon>Sar</taxon>
        <taxon>Alveolata</taxon>
        <taxon>Ciliophora</taxon>
        <taxon>Intramacronucleata</taxon>
        <taxon>Oligohymenophorea</taxon>
        <taxon>Peniculida</taxon>
        <taxon>Parameciidae</taxon>
        <taxon>Paramecium</taxon>
    </lineage>
</organism>
<reference evidence="1" key="1">
    <citation type="submission" date="2021-01" db="EMBL/GenBank/DDBJ databases">
        <authorList>
            <consortium name="Genoscope - CEA"/>
            <person name="William W."/>
        </authorList>
    </citation>
    <scope>NUCLEOTIDE SEQUENCE</scope>
</reference>
<keyword evidence="2" id="KW-1185">Reference proteome</keyword>
<name>A0A8S1QIF2_9CILI</name>
<sequence>MPLDCGLKQLDPYHPPYLFLYYTHYYLGLNNLKSPHQNHNFLPNVVKITSLIRHLYIQIVKLMNQPKRIFISFLQLMKNQTFLFILKILSNIYHFLIKRVERMQKQTLQSSLNSNYLYQRLLIYKYNLFRNNYMPTLKNRDSIFLVPQLDTLCIHIMKIIILIQPFVLELNLWIEL</sequence>
<evidence type="ECO:0000313" key="1">
    <source>
        <dbReference type="EMBL" id="CAD8115116.1"/>
    </source>
</evidence>
<dbReference type="Proteomes" id="UP000692954">
    <property type="component" value="Unassembled WGS sequence"/>
</dbReference>
<gene>
    <name evidence="1" type="ORF">PSON_ATCC_30995.1.T1070148</name>
</gene>
<dbReference type="OrthoDB" id="10418887at2759"/>
<accession>A0A8S1QIF2</accession>
<dbReference type="AlphaFoldDB" id="A0A8S1QIF2"/>
<dbReference type="EMBL" id="CAJJDN010000107">
    <property type="protein sequence ID" value="CAD8115116.1"/>
    <property type="molecule type" value="Genomic_DNA"/>
</dbReference>
<protein>
    <submittedName>
        <fullName evidence="1">Uncharacterized protein</fullName>
    </submittedName>
</protein>
<evidence type="ECO:0000313" key="2">
    <source>
        <dbReference type="Proteomes" id="UP000692954"/>
    </source>
</evidence>